<comment type="similarity">
    <text evidence="2 8">Belongs to the major facilitator superfamily. Sugar transporter (TC 2.A.1.1) family.</text>
</comment>
<feature type="transmembrane region" description="Helical" evidence="9">
    <location>
        <begin position="134"/>
        <end position="156"/>
    </location>
</feature>
<reference evidence="12" key="1">
    <citation type="submission" date="2014-04" db="EMBL/GenBank/DDBJ databases">
        <title>Evolutionary Origins and Diversification of the Mycorrhizal Mutualists.</title>
        <authorList>
            <consortium name="DOE Joint Genome Institute"/>
            <consortium name="Mycorrhizal Genomics Consortium"/>
            <person name="Kohler A."/>
            <person name="Kuo A."/>
            <person name="Nagy L.G."/>
            <person name="Floudas D."/>
            <person name="Copeland A."/>
            <person name="Barry K.W."/>
            <person name="Cichocki N."/>
            <person name="Veneault-Fourrey C."/>
            <person name="LaButti K."/>
            <person name="Lindquist E.A."/>
            <person name="Lipzen A."/>
            <person name="Lundell T."/>
            <person name="Morin E."/>
            <person name="Murat C."/>
            <person name="Riley R."/>
            <person name="Ohm R."/>
            <person name="Sun H."/>
            <person name="Tunlid A."/>
            <person name="Henrissat B."/>
            <person name="Grigoriev I.V."/>
            <person name="Hibbett D.S."/>
            <person name="Martin F."/>
        </authorList>
    </citation>
    <scope>NUCLEOTIDE SEQUENCE [LARGE SCALE GENOMIC DNA]</scope>
    <source>
        <strain evidence="12">FD-334 SS-4</strain>
    </source>
</reference>
<dbReference type="InterPro" id="IPR005828">
    <property type="entry name" value="MFS_sugar_transport-like"/>
</dbReference>
<dbReference type="NCBIfam" id="TIGR00879">
    <property type="entry name" value="SP"/>
    <property type="match status" value="1"/>
</dbReference>
<evidence type="ECO:0000313" key="11">
    <source>
        <dbReference type="EMBL" id="KJA18356.1"/>
    </source>
</evidence>
<dbReference type="Gene3D" id="1.20.1250.20">
    <property type="entry name" value="MFS general substrate transporter like domains"/>
    <property type="match status" value="1"/>
</dbReference>
<proteinExistence type="inferred from homology"/>
<evidence type="ECO:0000256" key="3">
    <source>
        <dbReference type="ARBA" id="ARBA00022448"/>
    </source>
</evidence>
<evidence type="ECO:0000256" key="1">
    <source>
        <dbReference type="ARBA" id="ARBA00004141"/>
    </source>
</evidence>
<dbReference type="Pfam" id="PF00083">
    <property type="entry name" value="Sugar_tr"/>
    <property type="match status" value="1"/>
</dbReference>
<evidence type="ECO:0000259" key="10">
    <source>
        <dbReference type="PROSITE" id="PS50850"/>
    </source>
</evidence>
<keyword evidence="12" id="KW-1185">Reference proteome</keyword>
<feature type="transmembrane region" description="Helical" evidence="9">
    <location>
        <begin position="287"/>
        <end position="307"/>
    </location>
</feature>
<evidence type="ECO:0000256" key="5">
    <source>
        <dbReference type="ARBA" id="ARBA00022989"/>
    </source>
</evidence>
<sequence length="524" mass="58287">MGGGPAIAAPTAGYAHLIQDTRPWYKNPRIIVLNLWICSLLITSSTNGYDGSMMNGLQSVDAWENEFNHPANGKLGLFNAIQNIGSLCAYPISPYVTDGLGRRTAIFIGAAIMVIATILQTISNSFGLFIGARFMIGFGLTFAAAAAPLLVTEIAFPTQRAQATSMYNTLWYLGSIIAAWTTFGTFRIPSNWAWRIPSALQGLPSVVQIFAIWFVPESPRWLISKGRETEALNTLAYYHAEGNREDPLVQYEFEEIKAAIALDREVAANVGWSALFATPGNRRRMRIIIALAFFSQWSGNGLVSYYLNKVFIAIGITDHDTQLLINGLLNIFNFIIAIIAGFLCERVGRRRLFMTSTIGMLIFWTLQTVCVAVYAHDNSNKAAAHTVVGMIFLFYGFYDVRIEQYTVEILPYSLRAKGFTVFNFSISLSLIFNQYVNPIALSHLAWKYYIVYCVWIAFEAVFCYFFIIETKNLSLEETAALFDGEEKLHAITEQAAAHIEGAHHAEKDSLNASLEKHDGGIQVA</sequence>
<accession>A0A0D2NNL0</accession>
<feature type="transmembrane region" description="Helical" evidence="9">
    <location>
        <begin position="30"/>
        <end position="49"/>
    </location>
</feature>
<dbReference type="GO" id="GO:0016020">
    <property type="term" value="C:membrane"/>
    <property type="evidence" value="ECO:0007669"/>
    <property type="project" value="UniProtKB-SubCell"/>
</dbReference>
<evidence type="ECO:0000256" key="6">
    <source>
        <dbReference type="ARBA" id="ARBA00023136"/>
    </source>
</evidence>
<evidence type="ECO:0000313" key="12">
    <source>
        <dbReference type="Proteomes" id="UP000054270"/>
    </source>
</evidence>
<dbReference type="InterPro" id="IPR036259">
    <property type="entry name" value="MFS_trans_sf"/>
</dbReference>
<feature type="transmembrane region" description="Helical" evidence="9">
    <location>
        <begin position="168"/>
        <end position="186"/>
    </location>
</feature>
<dbReference type="InterPro" id="IPR050360">
    <property type="entry name" value="MFS_Sugar_Transporters"/>
</dbReference>
<evidence type="ECO:0000256" key="7">
    <source>
        <dbReference type="ARBA" id="ARBA00049119"/>
    </source>
</evidence>
<dbReference type="InterPro" id="IPR003663">
    <property type="entry name" value="Sugar/inositol_transpt"/>
</dbReference>
<dbReference type="FunFam" id="1.20.1250.20:FF:000117">
    <property type="entry name" value="MFS hexose transporter"/>
    <property type="match status" value="1"/>
</dbReference>
<evidence type="ECO:0000256" key="2">
    <source>
        <dbReference type="ARBA" id="ARBA00010992"/>
    </source>
</evidence>
<keyword evidence="6 9" id="KW-0472">Membrane</keyword>
<dbReference type="AlphaFoldDB" id="A0A0D2NNL0"/>
<evidence type="ECO:0000256" key="8">
    <source>
        <dbReference type="RuleBase" id="RU003346"/>
    </source>
</evidence>
<protein>
    <recommendedName>
        <fullName evidence="10">Major facilitator superfamily (MFS) profile domain-containing protein</fullName>
    </recommendedName>
</protein>
<feature type="transmembrane region" description="Helical" evidence="9">
    <location>
        <begin position="104"/>
        <end position="122"/>
    </location>
</feature>
<dbReference type="STRING" id="945553.A0A0D2NNL0"/>
<dbReference type="OrthoDB" id="6133115at2759"/>
<comment type="catalytic activity">
    <reaction evidence="7">
        <text>myo-inositol(out) + H(+)(out) = myo-inositol(in) + H(+)(in)</text>
        <dbReference type="Rhea" id="RHEA:60364"/>
        <dbReference type="ChEBI" id="CHEBI:15378"/>
        <dbReference type="ChEBI" id="CHEBI:17268"/>
    </reaction>
</comment>
<dbReference type="InterPro" id="IPR020846">
    <property type="entry name" value="MFS_dom"/>
</dbReference>
<feature type="domain" description="Major facilitator superfamily (MFS) profile" evidence="10">
    <location>
        <begin position="36"/>
        <end position="471"/>
    </location>
</feature>
<dbReference type="Proteomes" id="UP000054270">
    <property type="component" value="Unassembled WGS sequence"/>
</dbReference>
<dbReference type="EMBL" id="KN817590">
    <property type="protein sequence ID" value="KJA18356.1"/>
    <property type="molecule type" value="Genomic_DNA"/>
</dbReference>
<dbReference type="SUPFAM" id="SSF103473">
    <property type="entry name" value="MFS general substrate transporter"/>
    <property type="match status" value="1"/>
</dbReference>
<evidence type="ECO:0000256" key="4">
    <source>
        <dbReference type="ARBA" id="ARBA00022692"/>
    </source>
</evidence>
<organism evidence="11 12">
    <name type="scientific">Hypholoma sublateritium (strain FD-334 SS-4)</name>
    <dbReference type="NCBI Taxonomy" id="945553"/>
    <lineage>
        <taxon>Eukaryota</taxon>
        <taxon>Fungi</taxon>
        <taxon>Dikarya</taxon>
        <taxon>Basidiomycota</taxon>
        <taxon>Agaricomycotina</taxon>
        <taxon>Agaricomycetes</taxon>
        <taxon>Agaricomycetidae</taxon>
        <taxon>Agaricales</taxon>
        <taxon>Agaricineae</taxon>
        <taxon>Strophariaceae</taxon>
        <taxon>Hypholoma</taxon>
    </lineage>
</organism>
<dbReference type="GO" id="GO:0005351">
    <property type="term" value="F:carbohydrate:proton symporter activity"/>
    <property type="evidence" value="ECO:0007669"/>
    <property type="project" value="TreeGrafter"/>
</dbReference>
<dbReference type="OMA" id="TMCFFVD"/>
<gene>
    <name evidence="11" type="ORF">HYPSUDRAFT_205466</name>
</gene>
<dbReference type="PROSITE" id="PS50850">
    <property type="entry name" value="MFS"/>
    <property type="match status" value="1"/>
</dbReference>
<feature type="transmembrane region" description="Helical" evidence="9">
    <location>
        <begin position="327"/>
        <end position="345"/>
    </location>
</feature>
<feature type="transmembrane region" description="Helical" evidence="9">
    <location>
        <begin position="448"/>
        <end position="467"/>
    </location>
</feature>
<evidence type="ECO:0000256" key="9">
    <source>
        <dbReference type="SAM" id="Phobius"/>
    </source>
</evidence>
<keyword evidence="5 9" id="KW-1133">Transmembrane helix</keyword>
<dbReference type="PANTHER" id="PTHR48022">
    <property type="entry name" value="PLASTIDIC GLUCOSE TRANSPORTER 4"/>
    <property type="match status" value="1"/>
</dbReference>
<keyword evidence="4 9" id="KW-0812">Transmembrane</keyword>
<feature type="transmembrane region" description="Helical" evidence="9">
    <location>
        <begin position="419"/>
        <end position="436"/>
    </location>
</feature>
<comment type="subcellular location">
    <subcellularLocation>
        <location evidence="1">Membrane</location>
        <topology evidence="1">Multi-pass membrane protein</topology>
    </subcellularLocation>
</comment>
<dbReference type="PANTHER" id="PTHR48022:SF64">
    <property type="entry name" value="MAJOR FACILITATOR SUPERFAMILY (MFS) PROFILE DOMAIN-CONTAINING PROTEIN"/>
    <property type="match status" value="1"/>
</dbReference>
<feature type="transmembrane region" description="Helical" evidence="9">
    <location>
        <begin position="382"/>
        <end position="398"/>
    </location>
</feature>
<name>A0A0D2NNL0_HYPSF</name>
<feature type="transmembrane region" description="Helical" evidence="9">
    <location>
        <begin position="352"/>
        <end position="376"/>
    </location>
</feature>
<keyword evidence="3 8" id="KW-0813">Transport</keyword>